<feature type="transmembrane region" description="Helical" evidence="8">
    <location>
        <begin position="731"/>
        <end position="756"/>
    </location>
</feature>
<evidence type="ECO:0000256" key="2">
    <source>
        <dbReference type="ARBA" id="ARBA00022692"/>
    </source>
</evidence>
<dbReference type="SMART" id="SM00382">
    <property type="entry name" value="AAA"/>
    <property type="match status" value="2"/>
</dbReference>
<dbReference type="Proteomes" id="UP000520767">
    <property type="component" value="Unassembled WGS sequence"/>
</dbReference>
<reference evidence="11 12" key="1">
    <citation type="submission" date="2020-08" db="EMBL/GenBank/DDBJ databases">
        <title>Genomic Encyclopedia of Type Strains, Phase III (KMG-III): the genomes of soil and plant-associated and newly described type strains.</title>
        <authorList>
            <person name="Whitman W."/>
        </authorList>
    </citation>
    <scope>NUCLEOTIDE SEQUENCE [LARGE SCALE GENOMIC DNA]</scope>
    <source>
        <strain evidence="11 12">CECT 8960</strain>
    </source>
</reference>
<dbReference type="EMBL" id="JACHJQ010000003">
    <property type="protein sequence ID" value="MBB4906861.1"/>
    <property type="molecule type" value="Genomic_DNA"/>
</dbReference>
<dbReference type="RefSeq" id="WP_184811011.1">
    <property type="nucleotide sequence ID" value="NZ_JACHJQ010000003.1"/>
</dbReference>
<evidence type="ECO:0000256" key="4">
    <source>
        <dbReference type="ARBA" id="ARBA00022840"/>
    </source>
</evidence>
<dbReference type="Pfam" id="PF00664">
    <property type="entry name" value="ABC_membrane"/>
    <property type="match status" value="1"/>
</dbReference>
<proteinExistence type="predicted"/>
<dbReference type="GO" id="GO:0034775">
    <property type="term" value="P:glutathione transmembrane transport"/>
    <property type="evidence" value="ECO:0007669"/>
    <property type="project" value="InterPro"/>
</dbReference>
<evidence type="ECO:0000256" key="6">
    <source>
        <dbReference type="ARBA" id="ARBA00023136"/>
    </source>
</evidence>
<organism evidence="11 12">
    <name type="scientific">Actinophytocola algeriensis</name>
    <dbReference type="NCBI Taxonomy" id="1768010"/>
    <lineage>
        <taxon>Bacteria</taxon>
        <taxon>Bacillati</taxon>
        <taxon>Actinomycetota</taxon>
        <taxon>Actinomycetes</taxon>
        <taxon>Pseudonocardiales</taxon>
        <taxon>Pseudonocardiaceae</taxon>
    </lineage>
</organism>
<keyword evidence="5 8" id="KW-1133">Transmembrane helix</keyword>
<dbReference type="InterPro" id="IPR011527">
    <property type="entry name" value="ABC1_TM_dom"/>
</dbReference>
<dbReference type="InterPro" id="IPR027417">
    <property type="entry name" value="P-loop_NTPase"/>
</dbReference>
<feature type="transmembrane region" description="Helical" evidence="8">
    <location>
        <begin position="269"/>
        <end position="286"/>
    </location>
</feature>
<feature type="transmembrane region" description="Helical" evidence="8">
    <location>
        <begin position="627"/>
        <end position="648"/>
    </location>
</feature>
<dbReference type="Gene3D" id="3.40.50.300">
    <property type="entry name" value="P-loop containing nucleotide triphosphate hydrolases"/>
    <property type="match status" value="2"/>
</dbReference>
<dbReference type="PROSITE" id="PS50893">
    <property type="entry name" value="ABC_TRANSPORTER_2"/>
    <property type="match status" value="2"/>
</dbReference>
<dbReference type="AlphaFoldDB" id="A0A7W7Q4D8"/>
<feature type="transmembrane region" description="Helical" evidence="8">
    <location>
        <begin position="559"/>
        <end position="577"/>
    </location>
</feature>
<evidence type="ECO:0000313" key="12">
    <source>
        <dbReference type="Proteomes" id="UP000520767"/>
    </source>
</evidence>
<evidence type="ECO:0000256" key="8">
    <source>
        <dbReference type="SAM" id="Phobius"/>
    </source>
</evidence>
<dbReference type="SUPFAM" id="SSF52540">
    <property type="entry name" value="P-loop containing nucleoside triphosphate hydrolases"/>
    <property type="match status" value="2"/>
</dbReference>
<evidence type="ECO:0000256" key="1">
    <source>
        <dbReference type="ARBA" id="ARBA00004651"/>
    </source>
</evidence>
<feature type="domain" description="ABC transmembrane type-1" evidence="10">
    <location>
        <begin position="27"/>
        <end position="290"/>
    </location>
</feature>
<dbReference type="InterPro" id="IPR036640">
    <property type="entry name" value="ABC1_TM_sf"/>
</dbReference>
<feature type="domain" description="ABC transporter" evidence="9">
    <location>
        <begin position="848"/>
        <end position="1044"/>
    </location>
</feature>
<dbReference type="GO" id="GO:0016887">
    <property type="term" value="F:ATP hydrolysis activity"/>
    <property type="evidence" value="ECO:0007669"/>
    <property type="project" value="InterPro"/>
</dbReference>
<evidence type="ECO:0000313" key="11">
    <source>
        <dbReference type="EMBL" id="MBB4906861.1"/>
    </source>
</evidence>
<dbReference type="GO" id="GO:0140359">
    <property type="term" value="F:ABC-type transporter activity"/>
    <property type="evidence" value="ECO:0007669"/>
    <property type="project" value="InterPro"/>
</dbReference>
<name>A0A7W7Q4D8_9PSEU</name>
<sequence length="1045" mass="108543">MTPGPSGAAGPLGALPRLSRAARRALAGCAVLAGFSGAALVVQAWALASVITGSGGLAVLVGAVVARALLVWVTQVVAARAAAGAKEELRARLLDRALALGPEWTVPRGPALTVLATQGLDALDDYFTVYLPALVNAAVLPLGIGAVLLAADWPSALVVGLTLPLVPLFAALVGLRTKDRVAEASATEQRVAHHLRELVRARPVLTAFRRVDAQATTIRRISEAQRHATMGTLRVAFASALALELVATLSVALVAVLIGLRLISGDLSLAVGLFVLVLAPECYLPLRQAGAAHHASEAGMQAVREIAELPDPPVFGTADPVGELTVTDLRVRRREGFAPDGVTFTARRGEVVHLSTPSASGKSTTFAAILGFVAPASGSIRVGAHDLSHVDIDAWRRRVAWVPQTPRFTGGTVRAEVGELAARLNLAHVLDREIAELSTGERQRVAVARALRKNADVLLLDEPTAHQDPANAARVHEAIAESGAAVVIASHRATEGAAEPTPVRTPNSTNLSTYRQVPLRTLITPRLLAGAALGAAALLAGVALTATSAWLIAKAATQPPILLLGVAVVGVRAFGLARAGLRYAERLVTHDAAFRAATARRVSLWRTADYRRLTTDVDTVRDLTPRVLLPPLVAAVVCVAAVVVQSAVLPAAGLALAIAVAAAGLGAPAVALAVDRHATRALSEGRRRVADRVLALLDAAPDLIAFGTHTRHRAEVAREDAALARQARRQALSAGAATALITLSLGLASAVALFLAKGVDPLLVPVLALVPLALAETLTPLPVAARQAAPLRAALAERGPRPPEIQRSGEDRQNSPETARSRPATPSESPIGTVGDPSISPREPGLTLRGVDIRWPGAAAPTLRDLDLDVPPGTHLAVVGPSGAGKSTLIALMAGLLPAERGTAHLPATAWVPQEPHLVATTLRENLRIADPHATDEQLRAALRQAELPAWTDRLDDDPTTASGGEAQRIALARALLADADLLLLDEPTAHLDAPTAARVLANLEGRTIVHVTHRAEEAAAADAVLDLATQGPSSRRRPARGGLT</sequence>
<dbReference type="NCBIfam" id="TIGR02868">
    <property type="entry name" value="CydC"/>
    <property type="match status" value="1"/>
</dbReference>
<keyword evidence="6 8" id="KW-0472">Membrane</keyword>
<feature type="transmembrane region" description="Helical" evidence="8">
    <location>
        <begin position="654"/>
        <end position="674"/>
    </location>
</feature>
<dbReference type="CDD" id="cd18584">
    <property type="entry name" value="ABC_6TM_AarD_CydD"/>
    <property type="match status" value="1"/>
</dbReference>
<dbReference type="SUPFAM" id="SSF90123">
    <property type="entry name" value="ABC transporter transmembrane region"/>
    <property type="match status" value="2"/>
</dbReference>
<protein>
    <submittedName>
        <fullName evidence="11">ATP-binding cassette subfamily C protein CydCD</fullName>
    </submittedName>
</protein>
<feature type="transmembrane region" description="Helical" evidence="8">
    <location>
        <begin position="25"/>
        <end position="51"/>
    </location>
</feature>
<feature type="domain" description="ABC transporter" evidence="9">
    <location>
        <begin position="324"/>
        <end position="533"/>
    </location>
</feature>
<keyword evidence="4 11" id="KW-0067">ATP-binding</keyword>
<dbReference type="InterPro" id="IPR003593">
    <property type="entry name" value="AAA+_ATPase"/>
</dbReference>
<feature type="transmembrane region" description="Helical" evidence="8">
    <location>
        <begin position="156"/>
        <end position="175"/>
    </location>
</feature>
<keyword evidence="2 8" id="KW-0812">Transmembrane</keyword>
<dbReference type="InterPro" id="IPR014223">
    <property type="entry name" value="ABC_CydC/D"/>
</dbReference>
<dbReference type="GO" id="GO:0045454">
    <property type="term" value="P:cell redox homeostasis"/>
    <property type="evidence" value="ECO:0007669"/>
    <property type="project" value="InterPro"/>
</dbReference>
<dbReference type="InterPro" id="IPR039421">
    <property type="entry name" value="Type_1_exporter"/>
</dbReference>
<evidence type="ECO:0000259" key="9">
    <source>
        <dbReference type="PROSITE" id="PS50893"/>
    </source>
</evidence>
<dbReference type="GO" id="GO:0005524">
    <property type="term" value="F:ATP binding"/>
    <property type="evidence" value="ECO:0007669"/>
    <property type="project" value="UniProtKB-KW"/>
</dbReference>
<comment type="caution">
    <text evidence="11">The sequence shown here is derived from an EMBL/GenBank/DDBJ whole genome shotgun (WGS) entry which is preliminary data.</text>
</comment>
<comment type="subcellular location">
    <subcellularLocation>
        <location evidence="1">Cell membrane</location>
        <topology evidence="1">Multi-pass membrane protein</topology>
    </subcellularLocation>
</comment>
<dbReference type="Gene3D" id="1.20.1560.10">
    <property type="entry name" value="ABC transporter type 1, transmembrane domain"/>
    <property type="match status" value="2"/>
</dbReference>
<feature type="transmembrane region" description="Helical" evidence="8">
    <location>
        <begin position="57"/>
        <end position="83"/>
    </location>
</feature>
<evidence type="ECO:0000256" key="3">
    <source>
        <dbReference type="ARBA" id="ARBA00022741"/>
    </source>
</evidence>
<evidence type="ECO:0000256" key="7">
    <source>
        <dbReference type="SAM" id="MobiDB-lite"/>
    </source>
</evidence>
<keyword evidence="3" id="KW-0547">Nucleotide-binding</keyword>
<gene>
    <name evidence="11" type="ORF">FHR82_003081</name>
</gene>
<feature type="transmembrane region" description="Helical" evidence="8">
    <location>
        <begin position="235"/>
        <end position="263"/>
    </location>
</feature>
<feature type="domain" description="ABC transmembrane type-1" evidence="10">
    <location>
        <begin position="528"/>
        <end position="756"/>
    </location>
</feature>
<dbReference type="InterPro" id="IPR003439">
    <property type="entry name" value="ABC_transporter-like_ATP-bd"/>
</dbReference>
<dbReference type="Pfam" id="PF00005">
    <property type="entry name" value="ABC_tran"/>
    <property type="match status" value="2"/>
</dbReference>
<feature type="region of interest" description="Disordered" evidence="7">
    <location>
        <begin position="795"/>
        <end position="847"/>
    </location>
</feature>
<feature type="transmembrane region" description="Helical" evidence="8">
    <location>
        <begin position="129"/>
        <end position="150"/>
    </location>
</feature>
<dbReference type="CDD" id="cd03228">
    <property type="entry name" value="ABCC_MRP_Like"/>
    <property type="match status" value="1"/>
</dbReference>
<keyword evidence="12" id="KW-1185">Reference proteome</keyword>
<evidence type="ECO:0000256" key="5">
    <source>
        <dbReference type="ARBA" id="ARBA00022989"/>
    </source>
</evidence>
<dbReference type="GO" id="GO:0005886">
    <property type="term" value="C:plasma membrane"/>
    <property type="evidence" value="ECO:0007669"/>
    <property type="project" value="UniProtKB-SubCell"/>
</dbReference>
<dbReference type="PANTHER" id="PTHR24221:SF590">
    <property type="entry name" value="COMPONENT LINKED WITH THE ASSEMBLY OF CYTOCHROME' TRANSPORT TRANSMEMBRANE ATP-BINDING PROTEIN ABC TRANSPORTER CYDD-RELATED"/>
    <property type="match status" value="1"/>
</dbReference>
<evidence type="ECO:0000259" key="10">
    <source>
        <dbReference type="PROSITE" id="PS50929"/>
    </source>
</evidence>
<accession>A0A7W7Q4D8</accession>
<dbReference type="PANTHER" id="PTHR24221">
    <property type="entry name" value="ATP-BINDING CASSETTE SUB-FAMILY B"/>
    <property type="match status" value="1"/>
</dbReference>
<feature type="transmembrane region" description="Helical" evidence="8">
    <location>
        <begin position="527"/>
        <end position="553"/>
    </location>
</feature>
<dbReference type="PROSITE" id="PS50929">
    <property type="entry name" value="ABC_TM1F"/>
    <property type="match status" value="2"/>
</dbReference>